<sequence>MIDAGGSNEVPVRVNEVPFRVSGPGRTARRITEGTEVTVRGARHGEAAGIRGEAAVPVARERVRAAGRAARARDDRGRAGIWKILVLRRRKEGRHCPVASRLRTARTASTVR</sequence>
<name>A0A7G1PH43_9ACTN</name>
<dbReference type="KEGG" id="sgm:GCM10017557_81350"/>
<reference evidence="1 2" key="1">
    <citation type="journal article" date="2014" name="Int. J. Syst. Evol. Microbiol.">
        <title>Complete genome sequence of Corynebacterium casei LMG S-19264T (=DSM 44701T), isolated from a smear-ripened cheese.</title>
        <authorList>
            <consortium name="US DOE Joint Genome Institute (JGI-PGF)"/>
            <person name="Walter F."/>
            <person name="Albersmeier A."/>
            <person name="Kalinowski J."/>
            <person name="Ruckert C."/>
        </authorList>
    </citation>
    <scope>NUCLEOTIDE SEQUENCE [LARGE SCALE GENOMIC DNA]</scope>
    <source>
        <strain evidence="1 2">JCM 4677</strain>
    </source>
</reference>
<evidence type="ECO:0000313" key="1">
    <source>
        <dbReference type="EMBL" id="BCL33276.1"/>
    </source>
</evidence>
<proteinExistence type="predicted"/>
<organism evidence="1 2">
    <name type="scientific">Streptomyces aurantiacus</name>
    <dbReference type="NCBI Taxonomy" id="47760"/>
    <lineage>
        <taxon>Bacteria</taxon>
        <taxon>Bacillati</taxon>
        <taxon>Actinomycetota</taxon>
        <taxon>Actinomycetes</taxon>
        <taxon>Kitasatosporales</taxon>
        <taxon>Streptomycetaceae</taxon>
        <taxon>Streptomyces</taxon>
        <taxon>Streptomyces aurantiacus group</taxon>
    </lineage>
</organism>
<gene>
    <name evidence="1" type="ORF">GCM10017557_81350</name>
</gene>
<dbReference type="AlphaFoldDB" id="A0A7G1PH43"/>
<protein>
    <submittedName>
        <fullName evidence="1">Uncharacterized protein</fullName>
    </submittedName>
</protein>
<accession>A0A7G1PH43</accession>
<evidence type="ECO:0000313" key="2">
    <source>
        <dbReference type="Proteomes" id="UP000516444"/>
    </source>
</evidence>
<keyword evidence="2" id="KW-1185">Reference proteome</keyword>
<dbReference type="EMBL" id="AP023440">
    <property type="protein sequence ID" value="BCL33276.1"/>
    <property type="molecule type" value="Genomic_DNA"/>
</dbReference>
<dbReference type="Proteomes" id="UP000516444">
    <property type="component" value="Chromosome"/>
</dbReference>